<dbReference type="AlphaFoldDB" id="A0A388KXC7"/>
<feature type="region of interest" description="Disordered" evidence="5">
    <location>
        <begin position="1"/>
        <end position="40"/>
    </location>
</feature>
<sequence length="289" mass="31864">MTLAVETRDRVSSSATMSRESARSAPSSSSSSLSPSTSSASVTPLIIGGSYSSVPGAHDDVSGRSSRGVQGITVGESFPQLLQYLCNVFWFYPAYVISFVINCLWYNDVATHAFNVIQEERVGGTEASSKEAVKSSSKKRRSRRGSIAGTSAATARSDAAASSGLESVFKAISEEIYRILMFAVFFIQVYAVRFLPFAGPGLNFILLSWLYAYYCFDYKWALLGWTLNRRLWFFETYWAYFLGFGIPCAVISSFFSSLVGSGVMSFLFPWEYEALKRCTGAYLPFYSAS</sequence>
<evidence type="ECO:0000256" key="5">
    <source>
        <dbReference type="SAM" id="MobiDB-lite"/>
    </source>
</evidence>
<accession>A0A388KXC7</accession>
<feature type="transmembrane region" description="Helical" evidence="6">
    <location>
        <begin position="237"/>
        <end position="259"/>
    </location>
</feature>
<comment type="caution">
    <text evidence="7">The sequence shown here is derived from an EMBL/GenBank/DDBJ whole genome shotgun (WGS) entry which is preliminary data.</text>
</comment>
<keyword evidence="8" id="KW-1185">Reference proteome</keyword>
<keyword evidence="3 6" id="KW-1133">Transmembrane helix</keyword>
<evidence type="ECO:0000256" key="6">
    <source>
        <dbReference type="SAM" id="Phobius"/>
    </source>
</evidence>
<dbReference type="Gramene" id="GBG74719">
    <property type="protein sequence ID" value="GBG74719"/>
    <property type="gene ID" value="CBR_g19125"/>
</dbReference>
<evidence type="ECO:0000313" key="7">
    <source>
        <dbReference type="EMBL" id="GBG74719.1"/>
    </source>
</evidence>
<feature type="compositionally biased region" description="Low complexity" evidence="5">
    <location>
        <begin position="23"/>
        <end position="40"/>
    </location>
</feature>
<evidence type="ECO:0000256" key="2">
    <source>
        <dbReference type="ARBA" id="ARBA00022692"/>
    </source>
</evidence>
<evidence type="ECO:0000256" key="1">
    <source>
        <dbReference type="ARBA" id="ARBA00004141"/>
    </source>
</evidence>
<feature type="region of interest" description="Disordered" evidence="5">
    <location>
        <begin position="128"/>
        <end position="150"/>
    </location>
</feature>
<dbReference type="PANTHER" id="PTHR21389:SF0">
    <property type="entry name" value="ETOPOSIDE-INDUCED PROTEIN 2.4 HOMOLOG"/>
    <property type="match status" value="1"/>
</dbReference>
<name>A0A388KXC7_CHABU</name>
<keyword evidence="4 6" id="KW-0472">Membrane</keyword>
<dbReference type="EMBL" id="BFEA01000209">
    <property type="protein sequence ID" value="GBG74719.1"/>
    <property type="molecule type" value="Genomic_DNA"/>
</dbReference>
<evidence type="ECO:0000256" key="4">
    <source>
        <dbReference type="ARBA" id="ARBA00023136"/>
    </source>
</evidence>
<gene>
    <name evidence="7" type="ORF">CBR_g19125</name>
</gene>
<protein>
    <submittedName>
        <fullName evidence="7">Uncharacterized protein</fullName>
    </submittedName>
</protein>
<dbReference type="InterPro" id="IPR059112">
    <property type="entry name" value="CysZ/EI24"/>
</dbReference>
<organism evidence="7 8">
    <name type="scientific">Chara braunii</name>
    <name type="common">Braun's stonewort</name>
    <dbReference type="NCBI Taxonomy" id="69332"/>
    <lineage>
        <taxon>Eukaryota</taxon>
        <taxon>Viridiplantae</taxon>
        <taxon>Streptophyta</taxon>
        <taxon>Charophyceae</taxon>
        <taxon>Charales</taxon>
        <taxon>Characeae</taxon>
        <taxon>Chara</taxon>
    </lineage>
</organism>
<dbReference type="GO" id="GO:0016020">
    <property type="term" value="C:membrane"/>
    <property type="evidence" value="ECO:0007669"/>
    <property type="project" value="UniProtKB-SubCell"/>
</dbReference>
<comment type="subcellular location">
    <subcellularLocation>
        <location evidence="1">Membrane</location>
        <topology evidence="1">Multi-pass membrane protein</topology>
    </subcellularLocation>
</comment>
<dbReference type="GO" id="GO:0016236">
    <property type="term" value="P:macroautophagy"/>
    <property type="evidence" value="ECO:0007669"/>
    <property type="project" value="TreeGrafter"/>
</dbReference>
<reference evidence="7 8" key="1">
    <citation type="journal article" date="2018" name="Cell">
        <title>The Chara Genome: Secondary Complexity and Implications for Plant Terrestrialization.</title>
        <authorList>
            <person name="Nishiyama T."/>
            <person name="Sakayama H."/>
            <person name="Vries J.D."/>
            <person name="Buschmann H."/>
            <person name="Saint-Marcoux D."/>
            <person name="Ullrich K.K."/>
            <person name="Haas F.B."/>
            <person name="Vanderstraeten L."/>
            <person name="Becker D."/>
            <person name="Lang D."/>
            <person name="Vosolsobe S."/>
            <person name="Rombauts S."/>
            <person name="Wilhelmsson P.K.I."/>
            <person name="Janitza P."/>
            <person name="Kern R."/>
            <person name="Heyl A."/>
            <person name="Rumpler F."/>
            <person name="Villalobos L.I.A.C."/>
            <person name="Clay J.M."/>
            <person name="Skokan R."/>
            <person name="Toyoda A."/>
            <person name="Suzuki Y."/>
            <person name="Kagoshima H."/>
            <person name="Schijlen E."/>
            <person name="Tajeshwar N."/>
            <person name="Catarino B."/>
            <person name="Hetherington A.J."/>
            <person name="Saltykova A."/>
            <person name="Bonnot C."/>
            <person name="Breuninger H."/>
            <person name="Symeonidi A."/>
            <person name="Radhakrishnan G.V."/>
            <person name="Van Nieuwerburgh F."/>
            <person name="Deforce D."/>
            <person name="Chang C."/>
            <person name="Karol K.G."/>
            <person name="Hedrich R."/>
            <person name="Ulvskov P."/>
            <person name="Glockner G."/>
            <person name="Delwiche C.F."/>
            <person name="Petrasek J."/>
            <person name="Van de Peer Y."/>
            <person name="Friml J."/>
            <person name="Beilby M."/>
            <person name="Dolan L."/>
            <person name="Kohara Y."/>
            <person name="Sugano S."/>
            <person name="Fujiyama A."/>
            <person name="Delaux P.-M."/>
            <person name="Quint M."/>
            <person name="TheiBen G."/>
            <person name="Hagemann M."/>
            <person name="Harholt J."/>
            <person name="Dunand C."/>
            <person name="Zachgo S."/>
            <person name="Langdale J."/>
            <person name="Maumus F."/>
            <person name="Straeten D.V.D."/>
            <person name="Gould S.B."/>
            <person name="Rensing S.A."/>
        </authorList>
    </citation>
    <scope>NUCLEOTIDE SEQUENCE [LARGE SCALE GENOMIC DNA]</scope>
    <source>
        <strain evidence="7 8">S276</strain>
    </source>
</reference>
<feature type="transmembrane region" description="Helical" evidence="6">
    <location>
        <begin position="197"/>
        <end position="216"/>
    </location>
</feature>
<dbReference type="Pfam" id="PF07264">
    <property type="entry name" value="EI24"/>
    <property type="match status" value="1"/>
</dbReference>
<evidence type="ECO:0000313" key="8">
    <source>
        <dbReference type="Proteomes" id="UP000265515"/>
    </source>
</evidence>
<proteinExistence type="predicted"/>
<evidence type="ECO:0000256" key="3">
    <source>
        <dbReference type="ARBA" id="ARBA00022989"/>
    </source>
</evidence>
<dbReference type="OrthoDB" id="266518at2759"/>
<dbReference type="PANTHER" id="PTHR21389">
    <property type="entry name" value="P53 INDUCED PROTEIN"/>
    <property type="match status" value="1"/>
</dbReference>
<feature type="compositionally biased region" description="Basic and acidic residues" evidence="5">
    <location>
        <begin position="1"/>
        <end position="11"/>
    </location>
</feature>
<dbReference type="Proteomes" id="UP000265515">
    <property type="component" value="Unassembled WGS sequence"/>
</dbReference>
<dbReference type="GO" id="GO:0005783">
    <property type="term" value="C:endoplasmic reticulum"/>
    <property type="evidence" value="ECO:0007669"/>
    <property type="project" value="TreeGrafter"/>
</dbReference>
<keyword evidence="2 6" id="KW-0812">Transmembrane</keyword>